<dbReference type="Proteomes" id="UP000316726">
    <property type="component" value="Chromosome 2"/>
</dbReference>
<gene>
    <name evidence="2" type="ORF">A3770_02p17030</name>
</gene>
<name>A0A5B8MHQ3_9CHLO</name>
<evidence type="ECO:0000256" key="1">
    <source>
        <dbReference type="SAM" id="MobiDB-lite"/>
    </source>
</evidence>
<keyword evidence="3" id="KW-1185">Reference proteome</keyword>
<evidence type="ECO:0000313" key="2">
    <source>
        <dbReference type="EMBL" id="QDZ19185.1"/>
    </source>
</evidence>
<dbReference type="AlphaFoldDB" id="A0A5B8MHQ3"/>
<reference evidence="2 3" key="1">
    <citation type="submission" date="2018-07" db="EMBL/GenBank/DDBJ databases">
        <title>The complete nuclear genome of the prasinophyte Chloropicon primus (CCMP1205).</title>
        <authorList>
            <person name="Pombert J.-F."/>
            <person name="Otis C."/>
            <person name="Turmel M."/>
            <person name="Lemieux C."/>
        </authorList>
    </citation>
    <scope>NUCLEOTIDE SEQUENCE [LARGE SCALE GENOMIC DNA]</scope>
    <source>
        <strain evidence="2 3">CCMP1205</strain>
    </source>
</reference>
<dbReference type="EMBL" id="CP031035">
    <property type="protein sequence ID" value="QDZ19185.1"/>
    <property type="molecule type" value="Genomic_DNA"/>
</dbReference>
<protein>
    <submittedName>
        <fullName evidence="2">Uncharacterized protein</fullName>
    </submittedName>
</protein>
<accession>A0A5B8MHQ3</accession>
<feature type="region of interest" description="Disordered" evidence="1">
    <location>
        <begin position="484"/>
        <end position="506"/>
    </location>
</feature>
<dbReference type="OrthoDB" id="515355at2759"/>
<feature type="region of interest" description="Disordered" evidence="1">
    <location>
        <begin position="28"/>
        <end position="50"/>
    </location>
</feature>
<proteinExistence type="predicted"/>
<sequence length="506" mass="54606">MVASTEVVNALQPEGALFEMAREMQKQEEASQCGATGRELESPAPRAESGIVHCPVTTTSKTRPFTVNDESIELRAYKLGKGKCSYNMVKLDFLHELTPQTKSFSVVEANQVRQSQDEETAESSLRYELTLNNGSKILLNVYVVYSVPDEATKDGDEDCYTWKLVKRGYCKRGCKGPILRAIQRFGKLGRRCSEIWSSTNYRSVKQLHDQAANSKDHRFLFISIDEACTHVAMGDKKTRFRLLFGVDDARTGKKIGSAVSAPIRVLANNDAPNGAAYINMPIPLTENWEGWRSPLAERLRRSLDAAAVLEGPQTPDSNAAAAAEREAVLDSILSGRNVNKRARGSVGGNKKAAVTLLHPKKRAKQLAAVVTPIHTKVKLEKGEVLEGPQTPSPTSIETVRASMTNAMAGLPVIQQAAATTPLAGTQGHPAAAMQLFSPAGQVPTGLLNVPMFSPVSNHHVQIMATYLQAYMAMQQASGLGGVGVQQPQQQQAAGSGPAGTGTAEKK</sequence>
<organism evidence="2 3">
    <name type="scientific">Chloropicon primus</name>
    <dbReference type="NCBI Taxonomy" id="1764295"/>
    <lineage>
        <taxon>Eukaryota</taxon>
        <taxon>Viridiplantae</taxon>
        <taxon>Chlorophyta</taxon>
        <taxon>Chloropicophyceae</taxon>
        <taxon>Chloropicales</taxon>
        <taxon>Chloropicaceae</taxon>
        <taxon>Chloropicon</taxon>
    </lineage>
</organism>
<evidence type="ECO:0000313" key="3">
    <source>
        <dbReference type="Proteomes" id="UP000316726"/>
    </source>
</evidence>
<feature type="compositionally biased region" description="Low complexity" evidence="1">
    <location>
        <begin position="484"/>
        <end position="495"/>
    </location>
</feature>